<evidence type="ECO:0000313" key="2">
    <source>
        <dbReference type="Proteomes" id="UP000377595"/>
    </source>
</evidence>
<keyword evidence="2" id="KW-1185">Reference proteome</keyword>
<accession>A0A5M3XUL7</accession>
<dbReference type="AlphaFoldDB" id="A0A5M3XUL7"/>
<reference evidence="1 2" key="1">
    <citation type="submission" date="2019-10" db="EMBL/GenBank/DDBJ databases">
        <title>Whole genome shotgun sequence of Acrocarpospora pleiomorpha NBRC 16267.</title>
        <authorList>
            <person name="Ichikawa N."/>
            <person name="Kimura A."/>
            <person name="Kitahashi Y."/>
            <person name="Komaki H."/>
            <person name="Oguchi A."/>
        </authorList>
    </citation>
    <scope>NUCLEOTIDE SEQUENCE [LARGE SCALE GENOMIC DNA]</scope>
    <source>
        <strain evidence="1 2">NBRC 16267</strain>
    </source>
</reference>
<evidence type="ECO:0000313" key="1">
    <source>
        <dbReference type="EMBL" id="GES23241.1"/>
    </source>
</evidence>
<comment type="caution">
    <text evidence="1">The sequence shown here is derived from an EMBL/GenBank/DDBJ whole genome shotgun (WGS) entry which is preliminary data.</text>
</comment>
<dbReference type="EMBL" id="BLAF01000039">
    <property type="protein sequence ID" value="GES23241.1"/>
    <property type="molecule type" value="Genomic_DNA"/>
</dbReference>
<name>A0A5M3XUL7_9ACTN</name>
<organism evidence="1 2">
    <name type="scientific">Acrocarpospora pleiomorpha</name>
    <dbReference type="NCBI Taxonomy" id="90975"/>
    <lineage>
        <taxon>Bacteria</taxon>
        <taxon>Bacillati</taxon>
        <taxon>Actinomycetota</taxon>
        <taxon>Actinomycetes</taxon>
        <taxon>Streptosporangiales</taxon>
        <taxon>Streptosporangiaceae</taxon>
        <taxon>Acrocarpospora</taxon>
    </lineage>
</organism>
<dbReference type="Proteomes" id="UP000377595">
    <property type="component" value="Unassembled WGS sequence"/>
</dbReference>
<proteinExistence type="predicted"/>
<protein>
    <submittedName>
        <fullName evidence="1">Uncharacterized protein</fullName>
    </submittedName>
</protein>
<sequence length="124" mass="13835">MMTNLRMGSDRQDEVSFAEARVNEYVRVQHSPIWLDRALVEGKPTKTRMLAGSSAPRVGRAGTFPRSCARCGRYGWSGWSGSEQPVDQRPDHLVGGAADARPHRRRVAVRRDADGLVVNEYVRA</sequence>
<gene>
    <name evidence="1" type="ORF">Aple_061400</name>
</gene>